<keyword evidence="4" id="KW-1185">Reference proteome</keyword>
<name>A0A3S9A6I8_9BACL</name>
<gene>
    <name evidence="3" type="ORF">EJC50_17690</name>
</gene>
<accession>A0A3S9A6I8</accession>
<dbReference type="PANTHER" id="PTHR24321:SF8">
    <property type="entry name" value="ESTRADIOL 17-BETA-DEHYDROGENASE 8-RELATED"/>
    <property type="match status" value="1"/>
</dbReference>
<dbReference type="Proteomes" id="UP000272528">
    <property type="component" value="Chromosome"/>
</dbReference>
<dbReference type="OrthoDB" id="9803333at2"/>
<sequence length="257" mass="27134">MGQRLSGKTIIVTGATKGIGRGIALKCASEGANVVVAGRSEQEGAAVIRDIEQLYGASGLFVRTDVSKTEDCEQLIVKAAERFGRIDGLVNNAAIFPRGDLLNTSEELFDTVFDVNIKGSFYCSKYAVASMQETGGGSIVHIGSTNAYMGQMDLAAYSCSKGAMLTLSKHIASNFAAKRIRSNWITVGWVASDGEIELHQKMGISAADLAAMGEATVPLGRLQTEEDIAYGAVFLLSEESASVTGTELAVTGGHRLR</sequence>
<dbReference type="PROSITE" id="PS00061">
    <property type="entry name" value="ADH_SHORT"/>
    <property type="match status" value="1"/>
</dbReference>
<dbReference type="PRINTS" id="PR00081">
    <property type="entry name" value="GDHRDH"/>
</dbReference>
<dbReference type="KEGG" id="palb:EJC50_17690"/>
<dbReference type="InterPro" id="IPR036291">
    <property type="entry name" value="NAD(P)-bd_dom_sf"/>
</dbReference>
<evidence type="ECO:0000313" key="4">
    <source>
        <dbReference type="Proteomes" id="UP000272528"/>
    </source>
</evidence>
<dbReference type="Gene3D" id="3.40.50.720">
    <property type="entry name" value="NAD(P)-binding Rossmann-like Domain"/>
    <property type="match status" value="1"/>
</dbReference>
<dbReference type="FunFam" id="3.40.50.720:FF:000084">
    <property type="entry name" value="Short-chain dehydrogenase reductase"/>
    <property type="match status" value="1"/>
</dbReference>
<dbReference type="SUPFAM" id="SSF51735">
    <property type="entry name" value="NAD(P)-binding Rossmann-fold domains"/>
    <property type="match status" value="1"/>
</dbReference>
<proteinExistence type="inferred from homology"/>
<evidence type="ECO:0000256" key="1">
    <source>
        <dbReference type="ARBA" id="ARBA00006484"/>
    </source>
</evidence>
<dbReference type="InterPro" id="IPR002347">
    <property type="entry name" value="SDR_fam"/>
</dbReference>
<evidence type="ECO:0000313" key="3">
    <source>
        <dbReference type="EMBL" id="AZN41296.1"/>
    </source>
</evidence>
<protein>
    <submittedName>
        <fullName evidence="3">SDR family oxidoreductase</fullName>
    </submittedName>
</protein>
<dbReference type="PRINTS" id="PR00080">
    <property type="entry name" value="SDRFAMILY"/>
</dbReference>
<keyword evidence="2" id="KW-0560">Oxidoreductase</keyword>
<dbReference type="AlphaFoldDB" id="A0A3S9A6I8"/>
<evidence type="ECO:0000256" key="2">
    <source>
        <dbReference type="ARBA" id="ARBA00023002"/>
    </source>
</evidence>
<dbReference type="Pfam" id="PF13561">
    <property type="entry name" value="adh_short_C2"/>
    <property type="match status" value="1"/>
</dbReference>
<dbReference type="GO" id="GO:0016491">
    <property type="term" value="F:oxidoreductase activity"/>
    <property type="evidence" value="ECO:0007669"/>
    <property type="project" value="UniProtKB-KW"/>
</dbReference>
<dbReference type="PANTHER" id="PTHR24321">
    <property type="entry name" value="DEHYDROGENASES, SHORT CHAIN"/>
    <property type="match status" value="1"/>
</dbReference>
<dbReference type="InterPro" id="IPR020904">
    <property type="entry name" value="Sc_DH/Rdtase_CS"/>
</dbReference>
<dbReference type="RefSeq" id="WP_126017003.1">
    <property type="nucleotide sequence ID" value="NZ_CP034437.1"/>
</dbReference>
<dbReference type="GO" id="GO:0008206">
    <property type="term" value="P:bile acid metabolic process"/>
    <property type="evidence" value="ECO:0007669"/>
    <property type="project" value="UniProtKB-ARBA"/>
</dbReference>
<dbReference type="CDD" id="cd05233">
    <property type="entry name" value="SDR_c"/>
    <property type="match status" value="1"/>
</dbReference>
<dbReference type="EMBL" id="CP034437">
    <property type="protein sequence ID" value="AZN41296.1"/>
    <property type="molecule type" value="Genomic_DNA"/>
</dbReference>
<comment type="similarity">
    <text evidence="1">Belongs to the short-chain dehydrogenases/reductases (SDR) family.</text>
</comment>
<reference evidence="4" key="1">
    <citation type="submission" date="2018-12" db="EMBL/GenBank/DDBJ databases">
        <title>Genome sequence of Peanibacillus sp.</title>
        <authorList>
            <person name="Subramani G."/>
            <person name="Srinivasan S."/>
            <person name="Kim M.K."/>
        </authorList>
    </citation>
    <scope>NUCLEOTIDE SEQUENCE [LARGE SCALE GENOMIC DNA]</scope>
    <source>
        <strain evidence="4">18JY67-1</strain>
    </source>
</reference>
<organism evidence="3 4">
    <name type="scientific">Paenibacillus albus</name>
    <dbReference type="NCBI Taxonomy" id="2495582"/>
    <lineage>
        <taxon>Bacteria</taxon>
        <taxon>Bacillati</taxon>
        <taxon>Bacillota</taxon>
        <taxon>Bacilli</taxon>
        <taxon>Bacillales</taxon>
        <taxon>Paenibacillaceae</taxon>
        <taxon>Paenibacillus</taxon>
    </lineage>
</organism>